<dbReference type="GO" id="GO:0055085">
    <property type="term" value="P:transmembrane transport"/>
    <property type="evidence" value="ECO:0007669"/>
    <property type="project" value="InterPro"/>
</dbReference>
<accession>A0A090MXF2</accession>
<dbReference type="InterPro" id="IPR002645">
    <property type="entry name" value="STAS_dom"/>
</dbReference>
<feature type="transmembrane region" description="Helical" evidence="5">
    <location>
        <begin position="424"/>
        <end position="441"/>
    </location>
</feature>
<dbReference type="AlphaFoldDB" id="A0A090MXF2"/>
<feature type="transmembrane region" description="Helical" evidence="5">
    <location>
        <begin position="506"/>
        <end position="534"/>
    </location>
</feature>
<dbReference type="Gene3D" id="3.30.750.24">
    <property type="entry name" value="STAS domain"/>
    <property type="match status" value="1"/>
</dbReference>
<keyword evidence="3 5" id="KW-1133">Transmembrane helix</keyword>
<evidence type="ECO:0000256" key="5">
    <source>
        <dbReference type="SAM" id="Phobius"/>
    </source>
</evidence>
<dbReference type="STRING" id="34506.A0A090MXF2"/>
<name>A0A090MXF2_STRRB</name>
<dbReference type="Proteomes" id="UP000035682">
    <property type="component" value="Unplaced"/>
</dbReference>
<dbReference type="Pfam" id="PF00916">
    <property type="entry name" value="Sulfate_transp"/>
    <property type="match status" value="1"/>
</dbReference>
<dbReference type="OMA" id="QRGAMNQ"/>
<keyword evidence="8" id="KW-1185">Reference proteome</keyword>
<reference evidence="7 8" key="1">
    <citation type="submission" date="2014-09" db="EMBL/GenBank/DDBJ databases">
        <authorList>
            <person name="Martin A.A."/>
        </authorList>
    </citation>
    <scope>NUCLEOTIDE SEQUENCE</scope>
    <source>
        <strain evidence="8">ED321</strain>
        <strain evidence="7">ED321 Heterogonic</strain>
    </source>
</reference>
<evidence type="ECO:0000313" key="7">
    <source>
        <dbReference type="EMBL" id="CEF65329.1"/>
    </source>
</evidence>
<proteinExistence type="predicted"/>
<evidence type="ECO:0000256" key="4">
    <source>
        <dbReference type="ARBA" id="ARBA00023136"/>
    </source>
</evidence>
<dbReference type="WBParaSite" id="SRAE_2000001000.1">
    <property type="protein sequence ID" value="SRAE_2000001000.1"/>
    <property type="gene ID" value="WBGene00260199"/>
</dbReference>
<evidence type="ECO:0000256" key="2">
    <source>
        <dbReference type="ARBA" id="ARBA00022692"/>
    </source>
</evidence>
<dbReference type="CTD" id="36377693"/>
<keyword evidence="4 5" id="KW-0472">Membrane</keyword>
<protein>
    <submittedName>
        <fullName evidence="7 9">FI18412p1</fullName>
    </submittedName>
</protein>
<dbReference type="EMBL" id="LN609529">
    <property type="protein sequence ID" value="CEF65329.1"/>
    <property type="molecule type" value="Genomic_DNA"/>
</dbReference>
<feature type="transmembrane region" description="Helical" evidence="5">
    <location>
        <begin position="254"/>
        <end position="272"/>
    </location>
</feature>
<dbReference type="InterPro" id="IPR036513">
    <property type="entry name" value="STAS_dom_sf"/>
</dbReference>
<dbReference type="OrthoDB" id="288203at2759"/>
<dbReference type="GO" id="GO:0016020">
    <property type="term" value="C:membrane"/>
    <property type="evidence" value="ECO:0007669"/>
    <property type="project" value="UniProtKB-SubCell"/>
</dbReference>
<feature type="transmembrane region" description="Helical" evidence="5">
    <location>
        <begin position="461"/>
        <end position="485"/>
    </location>
</feature>
<evidence type="ECO:0000313" key="10">
    <source>
        <dbReference type="WormBase" id="SRAE_2000001000"/>
    </source>
</evidence>
<gene>
    <name evidence="7 9 10" type="ORF">SRAE_2000001000</name>
</gene>
<feature type="transmembrane region" description="Helical" evidence="5">
    <location>
        <begin position="197"/>
        <end position="216"/>
    </location>
</feature>
<evidence type="ECO:0000313" key="9">
    <source>
        <dbReference type="WBParaSite" id="SRAE_2000001000.1"/>
    </source>
</evidence>
<dbReference type="Pfam" id="PF01740">
    <property type="entry name" value="STAS"/>
    <property type="match status" value="1"/>
</dbReference>
<comment type="subcellular location">
    <subcellularLocation>
        <location evidence="1">Membrane</location>
        <topology evidence="1">Multi-pass membrane protein</topology>
    </subcellularLocation>
</comment>
<evidence type="ECO:0000256" key="3">
    <source>
        <dbReference type="ARBA" id="ARBA00022989"/>
    </source>
</evidence>
<keyword evidence="2 5" id="KW-0812">Transmembrane</keyword>
<organism evidence="7">
    <name type="scientific">Strongyloides ratti</name>
    <name type="common">Parasitic roundworm</name>
    <dbReference type="NCBI Taxonomy" id="34506"/>
    <lineage>
        <taxon>Eukaryota</taxon>
        <taxon>Metazoa</taxon>
        <taxon>Ecdysozoa</taxon>
        <taxon>Nematoda</taxon>
        <taxon>Chromadorea</taxon>
        <taxon>Rhabditida</taxon>
        <taxon>Tylenchina</taxon>
        <taxon>Panagrolaimomorpha</taxon>
        <taxon>Strongyloidoidea</taxon>
        <taxon>Strongyloididae</taxon>
        <taxon>Strongyloides</taxon>
    </lineage>
</organism>
<sequence>MDYDNDGKRVLLVSSEDFDIYNTNDGPLTAETSTYINNVKNNKGVNFKGTLLDFIMEEGGLSRIGSTTSIDILSTQKNKRKAMNHDEFDKKYGYHPGPKTTFIETVIKPYYRPFKSSKTFFNTLIGFVPICSILQNYNFKKNIMNDIIGGITVGVMHVPQGIAYATLAGVPTVYGLYTSLLPPFIYMIFGTSQHNSIGSFAVVALMAGSVVDIYTSDDLSPIKIATTLTFTIGLVQLIMGIFRLQFIATYFSDQVISGYTTAASFYVLISQIKDILGLRKMPRRGGIGGFLLQCSDIFSKNKETHLPTFYISIISMIFLIIGKDIISPIFKKNVTKIPIPFELILMIISTTLSNIFQFREKYNIKVVSDIPIGMPYFEMPCFSLIPSIIPQAIGIAVVIVAVHISLAKMFAKKLYYKVDPGQELYALGFSSIFSSFFNVYPCSCSLGRTVVNVEAGTKTNLSAIPSAVLVGSVVLYLGVIIIVALKGLLRKFNELKILYPLSKIDFCIWIVSFLATILTDVMIGLAISIIFALMTTVFRTQYPSYHILANCEDSYEYRDAQRYSNARFYNGICVYRFDSPLLFTNIDRFKTTIQKTIEEWEDSHHDTLTTEDLVIKISNKTVEKKICNALENPKKITTETSVPLRHFIIDCSGFTFVDYMGVNAIKEVHTELNQLNILTYFAATKASVRELFENSGFYKFVGKENFYPTVYDAVEIARQRQNDATLCILSKLEVDNDFWEGYLNVPSIY</sequence>
<dbReference type="PROSITE" id="PS50801">
    <property type="entry name" value="STAS"/>
    <property type="match status" value="1"/>
</dbReference>
<dbReference type="GeneID" id="36377693"/>
<feature type="domain" description="STAS" evidence="6">
    <location>
        <begin position="562"/>
        <end position="717"/>
    </location>
</feature>
<dbReference type="WormBase" id="SRAE_2000001000">
    <property type="protein sequence ID" value="SRP12053"/>
    <property type="gene ID" value="WBGene00260199"/>
</dbReference>
<feature type="transmembrane region" description="Helical" evidence="5">
    <location>
        <begin position="222"/>
        <end position="242"/>
    </location>
</feature>
<dbReference type="InterPro" id="IPR011547">
    <property type="entry name" value="SLC26A/SulP_dom"/>
</dbReference>
<dbReference type="SUPFAM" id="SSF52091">
    <property type="entry name" value="SpoIIaa-like"/>
    <property type="match status" value="1"/>
</dbReference>
<feature type="transmembrane region" description="Helical" evidence="5">
    <location>
        <begin position="162"/>
        <end position="185"/>
    </location>
</feature>
<feature type="transmembrane region" description="Helical" evidence="5">
    <location>
        <begin position="384"/>
        <end position="404"/>
    </location>
</feature>
<evidence type="ECO:0000313" key="8">
    <source>
        <dbReference type="Proteomes" id="UP000035682"/>
    </source>
</evidence>
<feature type="transmembrane region" description="Helical" evidence="5">
    <location>
        <begin position="308"/>
        <end position="326"/>
    </location>
</feature>
<evidence type="ECO:0000259" key="6">
    <source>
        <dbReference type="PROSITE" id="PS50801"/>
    </source>
</evidence>
<reference evidence="9" key="2">
    <citation type="submission" date="2020-12" db="UniProtKB">
        <authorList>
            <consortium name="WormBaseParasite"/>
        </authorList>
    </citation>
    <scope>IDENTIFICATION</scope>
</reference>
<feature type="transmembrane region" description="Helical" evidence="5">
    <location>
        <begin position="338"/>
        <end position="356"/>
    </location>
</feature>
<dbReference type="PANTHER" id="PTHR11814">
    <property type="entry name" value="SULFATE TRANSPORTER"/>
    <property type="match status" value="1"/>
</dbReference>
<dbReference type="NCBIfam" id="TIGR00815">
    <property type="entry name" value="sulP"/>
    <property type="match status" value="1"/>
</dbReference>
<dbReference type="eggNOG" id="KOG0236">
    <property type="taxonomic scope" value="Eukaryota"/>
</dbReference>
<dbReference type="RefSeq" id="XP_024504529.1">
    <property type="nucleotide sequence ID" value="XM_024650787.1"/>
</dbReference>
<evidence type="ECO:0000256" key="1">
    <source>
        <dbReference type="ARBA" id="ARBA00004141"/>
    </source>
</evidence>
<dbReference type="InterPro" id="IPR001902">
    <property type="entry name" value="SLC26A/SulP_fam"/>
</dbReference>
<dbReference type="CDD" id="cd07042">
    <property type="entry name" value="STAS_SulP_like_sulfate_transporter"/>
    <property type="match status" value="1"/>
</dbReference>